<dbReference type="Proteomes" id="UP001595792">
    <property type="component" value="Unassembled WGS sequence"/>
</dbReference>
<evidence type="ECO:0000313" key="8">
    <source>
        <dbReference type="Proteomes" id="UP001595792"/>
    </source>
</evidence>
<dbReference type="InterPro" id="IPR017871">
    <property type="entry name" value="ABC_transporter-like_CS"/>
</dbReference>
<keyword evidence="2" id="KW-0813">Transport</keyword>
<evidence type="ECO:0000256" key="5">
    <source>
        <dbReference type="ARBA" id="ARBA00022967"/>
    </source>
</evidence>
<dbReference type="InterPro" id="IPR017911">
    <property type="entry name" value="MacB-like_ATP-bd"/>
</dbReference>
<dbReference type="InterPro" id="IPR003439">
    <property type="entry name" value="ABC_transporter-like_ATP-bd"/>
</dbReference>
<dbReference type="InterPro" id="IPR027417">
    <property type="entry name" value="P-loop_NTPase"/>
</dbReference>
<accession>A0ABV8NFV9</accession>
<dbReference type="SMART" id="SM00382">
    <property type="entry name" value="AAA"/>
    <property type="match status" value="1"/>
</dbReference>
<dbReference type="PANTHER" id="PTHR42798">
    <property type="entry name" value="LIPOPROTEIN-RELEASING SYSTEM ATP-BINDING PROTEIN LOLD"/>
    <property type="match status" value="1"/>
</dbReference>
<evidence type="ECO:0000313" key="7">
    <source>
        <dbReference type="EMBL" id="MFC4195840.1"/>
    </source>
</evidence>
<keyword evidence="5" id="KW-1278">Translocase</keyword>
<name>A0ABV8NFV9_9SPHI</name>
<protein>
    <submittedName>
        <fullName evidence="7">ABC transporter ATP-binding protein</fullName>
    </submittedName>
</protein>
<dbReference type="CDD" id="cd03255">
    <property type="entry name" value="ABC_MJ0796_LolCDE_FtsE"/>
    <property type="match status" value="1"/>
</dbReference>
<dbReference type="PROSITE" id="PS00211">
    <property type="entry name" value="ABC_TRANSPORTER_1"/>
    <property type="match status" value="1"/>
</dbReference>
<dbReference type="RefSeq" id="WP_378959156.1">
    <property type="nucleotide sequence ID" value="NZ_JBHRXC010000001.1"/>
</dbReference>
<comment type="similarity">
    <text evidence="1">Belongs to the ABC transporter superfamily.</text>
</comment>
<keyword evidence="8" id="KW-1185">Reference proteome</keyword>
<evidence type="ECO:0000256" key="3">
    <source>
        <dbReference type="ARBA" id="ARBA00022741"/>
    </source>
</evidence>
<sequence length="230" mass="25828">MIELKNIEKYYANKGVKSYILRHVSTTIKQGEFVSIMGPSGAGKSTLLNILGMLEEPTYGSYEFMGEDVTSLNERKRIELYRNHIGFVFQAYHLIDEMTVYENIEAPLLYKKVGSSERASRIANLLDRFNIVAKKDLFPNQLSGGQQQLVGIARALAAQPSIILADEPTGNLQSAQAEEIMQLFQKLNKEEGITIIQVTHSEKNAEYGSRVLKIEDGVVKDDVQVVNMRL</sequence>
<organism evidence="7 8">
    <name type="scientific">Pedobacter jamesrossensis</name>
    <dbReference type="NCBI Taxonomy" id="1908238"/>
    <lineage>
        <taxon>Bacteria</taxon>
        <taxon>Pseudomonadati</taxon>
        <taxon>Bacteroidota</taxon>
        <taxon>Sphingobacteriia</taxon>
        <taxon>Sphingobacteriales</taxon>
        <taxon>Sphingobacteriaceae</taxon>
        <taxon>Pedobacter</taxon>
    </lineage>
</organism>
<gene>
    <name evidence="7" type="ORF">ACFOUY_03935</name>
</gene>
<comment type="caution">
    <text evidence="7">The sequence shown here is derived from an EMBL/GenBank/DDBJ whole genome shotgun (WGS) entry which is preliminary data.</text>
</comment>
<dbReference type="PROSITE" id="PS50893">
    <property type="entry name" value="ABC_TRANSPORTER_2"/>
    <property type="match status" value="1"/>
</dbReference>
<evidence type="ECO:0000256" key="4">
    <source>
        <dbReference type="ARBA" id="ARBA00022840"/>
    </source>
</evidence>
<dbReference type="Pfam" id="PF00005">
    <property type="entry name" value="ABC_tran"/>
    <property type="match status" value="1"/>
</dbReference>
<dbReference type="EMBL" id="JBHSBY010000022">
    <property type="protein sequence ID" value="MFC4195840.1"/>
    <property type="molecule type" value="Genomic_DNA"/>
</dbReference>
<evidence type="ECO:0000256" key="2">
    <source>
        <dbReference type="ARBA" id="ARBA00022448"/>
    </source>
</evidence>
<dbReference type="PANTHER" id="PTHR42798:SF6">
    <property type="entry name" value="CELL DIVISION ATP-BINDING PROTEIN FTSE"/>
    <property type="match status" value="1"/>
</dbReference>
<evidence type="ECO:0000259" key="6">
    <source>
        <dbReference type="PROSITE" id="PS50893"/>
    </source>
</evidence>
<dbReference type="Gene3D" id="3.40.50.300">
    <property type="entry name" value="P-loop containing nucleotide triphosphate hydrolases"/>
    <property type="match status" value="1"/>
</dbReference>
<dbReference type="InterPro" id="IPR003593">
    <property type="entry name" value="AAA+_ATPase"/>
</dbReference>
<keyword evidence="4 7" id="KW-0067">ATP-binding</keyword>
<proteinExistence type="inferred from homology"/>
<evidence type="ECO:0000256" key="1">
    <source>
        <dbReference type="ARBA" id="ARBA00005417"/>
    </source>
</evidence>
<reference evidence="8" key="1">
    <citation type="journal article" date="2019" name="Int. J. Syst. Evol. Microbiol.">
        <title>The Global Catalogue of Microorganisms (GCM) 10K type strain sequencing project: providing services to taxonomists for standard genome sequencing and annotation.</title>
        <authorList>
            <consortium name="The Broad Institute Genomics Platform"/>
            <consortium name="The Broad Institute Genome Sequencing Center for Infectious Disease"/>
            <person name="Wu L."/>
            <person name="Ma J."/>
        </authorList>
    </citation>
    <scope>NUCLEOTIDE SEQUENCE [LARGE SCALE GENOMIC DNA]</scope>
    <source>
        <strain evidence="8">CCM 8689</strain>
    </source>
</reference>
<dbReference type="SUPFAM" id="SSF52540">
    <property type="entry name" value="P-loop containing nucleoside triphosphate hydrolases"/>
    <property type="match status" value="1"/>
</dbReference>
<keyword evidence="3" id="KW-0547">Nucleotide-binding</keyword>
<dbReference type="GO" id="GO:0005524">
    <property type="term" value="F:ATP binding"/>
    <property type="evidence" value="ECO:0007669"/>
    <property type="project" value="UniProtKB-KW"/>
</dbReference>
<feature type="domain" description="ABC transporter" evidence="6">
    <location>
        <begin position="2"/>
        <end position="228"/>
    </location>
</feature>